<feature type="non-terminal residue" evidence="2">
    <location>
        <position position="124"/>
    </location>
</feature>
<dbReference type="PANTHER" id="PTHR30547">
    <property type="entry name" value="UNCHARACTERIZED PROTEIN YHCG-RELATED"/>
    <property type="match status" value="1"/>
</dbReference>
<dbReference type="EMBL" id="AUZX01005719">
    <property type="protein sequence ID" value="EQD66765.1"/>
    <property type="molecule type" value="Genomic_DNA"/>
</dbReference>
<reference evidence="2" key="2">
    <citation type="journal article" date="2014" name="ISME J.">
        <title>Microbial stratification in low pH oxic and suboxic macroscopic growths along an acid mine drainage.</title>
        <authorList>
            <person name="Mendez-Garcia C."/>
            <person name="Mesa V."/>
            <person name="Sprenger R.R."/>
            <person name="Richter M."/>
            <person name="Diez M.S."/>
            <person name="Solano J."/>
            <person name="Bargiela R."/>
            <person name="Golyshina O.V."/>
            <person name="Manteca A."/>
            <person name="Ramos J.L."/>
            <person name="Gallego J.R."/>
            <person name="Llorente I."/>
            <person name="Martins Dos Santos V.A."/>
            <person name="Jensen O.N."/>
            <person name="Pelaez A.I."/>
            <person name="Sanchez J."/>
            <person name="Ferrer M."/>
        </authorList>
    </citation>
    <scope>NUCLEOTIDE SEQUENCE</scope>
</reference>
<evidence type="ECO:0000313" key="2">
    <source>
        <dbReference type="EMBL" id="EQD66765.1"/>
    </source>
</evidence>
<accession>T1CHL3</accession>
<feature type="non-terminal residue" evidence="2">
    <location>
        <position position="1"/>
    </location>
</feature>
<feature type="domain" description="YhcG PDDEXK nuclease" evidence="1">
    <location>
        <begin position="43"/>
        <end position="123"/>
    </location>
</feature>
<proteinExistence type="predicted"/>
<reference evidence="2" key="1">
    <citation type="submission" date="2013-08" db="EMBL/GenBank/DDBJ databases">
        <authorList>
            <person name="Mendez C."/>
            <person name="Richter M."/>
            <person name="Ferrer M."/>
            <person name="Sanchez J."/>
        </authorList>
    </citation>
    <scope>NUCLEOTIDE SEQUENCE</scope>
</reference>
<dbReference type="InterPro" id="IPR009362">
    <property type="entry name" value="YhcG_C"/>
</dbReference>
<dbReference type="Gene3D" id="3.40.1350.10">
    <property type="match status" value="1"/>
</dbReference>
<dbReference type="PANTHER" id="PTHR30547:SF0">
    <property type="entry name" value="BLR8175 PROTEIN"/>
    <property type="match status" value="1"/>
</dbReference>
<gene>
    <name evidence="2" type="ORF">B1A_07989</name>
</gene>
<organism evidence="2">
    <name type="scientific">mine drainage metagenome</name>
    <dbReference type="NCBI Taxonomy" id="410659"/>
    <lineage>
        <taxon>unclassified sequences</taxon>
        <taxon>metagenomes</taxon>
        <taxon>ecological metagenomes</taxon>
    </lineage>
</organism>
<dbReference type="Pfam" id="PF06250">
    <property type="entry name" value="YhcG_C"/>
    <property type="match status" value="1"/>
</dbReference>
<name>T1CHL3_9ZZZZ</name>
<protein>
    <submittedName>
        <fullName evidence="2">Protein containing DUF1016</fullName>
    </submittedName>
</protein>
<dbReference type="GO" id="GO:0003676">
    <property type="term" value="F:nucleic acid binding"/>
    <property type="evidence" value="ECO:0007669"/>
    <property type="project" value="InterPro"/>
</dbReference>
<dbReference type="AlphaFoldDB" id="T1CHL3"/>
<sequence>WNTAGRATSWPSQIDVRAHERQGKAITNFPDTLPPAASDLAAQVFKDPYLFDFLGTADPRREREIEQALVDHIQRFLLELGAGFAFVGRQVPLEVGDQDFRIDLLFYHLKLRCYVIVELKAVPF</sequence>
<comment type="caution">
    <text evidence="2">The sequence shown here is derived from an EMBL/GenBank/DDBJ whole genome shotgun (WGS) entry which is preliminary data.</text>
</comment>
<dbReference type="InterPro" id="IPR011856">
    <property type="entry name" value="tRNA_endonuc-like_dom_sf"/>
</dbReference>
<evidence type="ECO:0000259" key="1">
    <source>
        <dbReference type="Pfam" id="PF06250"/>
    </source>
</evidence>
<dbReference type="InterPro" id="IPR053148">
    <property type="entry name" value="PD-DEXK-like_domain"/>
</dbReference>